<keyword evidence="2" id="KW-1185">Reference proteome</keyword>
<dbReference type="AlphaFoldDB" id="A0A238YQP0"/>
<evidence type="ECO:0000313" key="2">
    <source>
        <dbReference type="Proteomes" id="UP000198379"/>
    </source>
</evidence>
<name>A0A238YQP0_9FLAO</name>
<sequence length="56" mass="6391">MLKNISALGNALSKKEQEKIQGGFNNGWCWRNSDCYCEFLGPGDTYCGSNNYCQFW</sequence>
<proteinExistence type="predicted"/>
<reference evidence="1 2" key="1">
    <citation type="submission" date="2017-06" db="EMBL/GenBank/DDBJ databases">
        <authorList>
            <person name="Kim H.J."/>
            <person name="Triplett B.A."/>
        </authorList>
    </citation>
    <scope>NUCLEOTIDE SEQUENCE [LARGE SCALE GENOMIC DNA]</scope>
    <source>
        <strain evidence="1 2">DSM 25597</strain>
    </source>
</reference>
<gene>
    <name evidence="1" type="ORF">SAMN06265376_102248</name>
</gene>
<dbReference type="EMBL" id="FZNY01000002">
    <property type="protein sequence ID" value="SNR72974.1"/>
    <property type="molecule type" value="Genomic_DNA"/>
</dbReference>
<dbReference type="Proteomes" id="UP000198379">
    <property type="component" value="Unassembled WGS sequence"/>
</dbReference>
<accession>A0A238YQP0</accession>
<dbReference type="RefSeq" id="WP_179218118.1">
    <property type="nucleotide sequence ID" value="NZ_BMEP01000001.1"/>
</dbReference>
<organism evidence="1 2">
    <name type="scientific">Dokdonia pacifica</name>
    <dbReference type="NCBI Taxonomy" id="1627892"/>
    <lineage>
        <taxon>Bacteria</taxon>
        <taxon>Pseudomonadati</taxon>
        <taxon>Bacteroidota</taxon>
        <taxon>Flavobacteriia</taxon>
        <taxon>Flavobacteriales</taxon>
        <taxon>Flavobacteriaceae</taxon>
        <taxon>Dokdonia</taxon>
    </lineage>
</organism>
<evidence type="ECO:0008006" key="3">
    <source>
        <dbReference type="Google" id="ProtNLM"/>
    </source>
</evidence>
<protein>
    <recommendedName>
        <fullName evidence="3">Bacteriocin-type signal sequence-containing protein</fullName>
    </recommendedName>
</protein>
<evidence type="ECO:0000313" key="1">
    <source>
        <dbReference type="EMBL" id="SNR72974.1"/>
    </source>
</evidence>